<dbReference type="PANTHER" id="PTHR12232">
    <property type="entry name" value="SH3 DOMAIN-BINDING GLUTAMIC ACID-RICH-LIKE PROTEIN"/>
    <property type="match status" value="1"/>
</dbReference>
<comment type="similarity">
    <text evidence="1">Belongs to the SH3BGR family.</text>
</comment>
<accession>A0A914BQY5</accession>
<dbReference type="PIRSF" id="PIRSF008142">
    <property type="entry name" value="SH3-bind_E-rich_L"/>
    <property type="match status" value="1"/>
</dbReference>
<sequence>MSVKYYYSSVTGNIEMKKKQQHIEMILDSKKVQYEKIDVAAEEEQKKKMRDLIGDQAALPPQLFNGDTYLGDFAAFDVAVEEGSLEKFLKL</sequence>
<dbReference type="InterPro" id="IPR036249">
    <property type="entry name" value="Thioredoxin-like_sf"/>
</dbReference>
<dbReference type="AlphaFoldDB" id="A0A914BQY5"/>
<protein>
    <recommendedName>
        <fullName evidence="4">SH3 domain-binding glutamic acid-rich-like protein 3</fullName>
    </recommendedName>
</protein>
<dbReference type="InterPro" id="IPR051033">
    <property type="entry name" value="SH3BGR"/>
</dbReference>
<dbReference type="Pfam" id="PF04908">
    <property type="entry name" value="SH3BGR"/>
    <property type="match status" value="1"/>
</dbReference>
<evidence type="ECO:0000256" key="1">
    <source>
        <dbReference type="ARBA" id="ARBA00007764"/>
    </source>
</evidence>
<name>A0A914BQY5_PATMI</name>
<dbReference type="GeneID" id="119746023"/>
<reference evidence="2" key="1">
    <citation type="submission" date="2022-11" db="UniProtKB">
        <authorList>
            <consortium name="EnsemblMetazoa"/>
        </authorList>
    </citation>
    <scope>IDENTIFICATION</scope>
</reference>
<dbReference type="SUPFAM" id="SSF52833">
    <property type="entry name" value="Thioredoxin-like"/>
    <property type="match status" value="1"/>
</dbReference>
<evidence type="ECO:0000313" key="2">
    <source>
        <dbReference type="EnsemblMetazoa" id="XP_038078708.1"/>
    </source>
</evidence>
<dbReference type="EnsemblMetazoa" id="XM_038222780.1">
    <property type="protein sequence ID" value="XP_038078708.1"/>
    <property type="gene ID" value="LOC119746023"/>
</dbReference>
<dbReference type="Gene3D" id="3.40.30.10">
    <property type="entry name" value="Glutaredoxin"/>
    <property type="match status" value="1"/>
</dbReference>
<keyword evidence="3" id="KW-1185">Reference proteome</keyword>
<organism evidence="2 3">
    <name type="scientific">Patiria miniata</name>
    <name type="common">Bat star</name>
    <name type="synonym">Asterina miniata</name>
    <dbReference type="NCBI Taxonomy" id="46514"/>
    <lineage>
        <taxon>Eukaryota</taxon>
        <taxon>Metazoa</taxon>
        <taxon>Echinodermata</taxon>
        <taxon>Eleutherozoa</taxon>
        <taxon>Asterozoa</taxon>
        <taxon>Asteroidea</taxon>
        <taxon>Valvatacea</taxon>
        <taxon>Valvatida</taxon>
        <taxon>Asterinidae</taxon>
        <taxon>Patiria</taxon>
    </lineage>
</organism>
<evidence type="ECO:0008006" key="4">
    <source>
        <dbReference type="Google" id="ProtNLM"/>
    </source>
</evidence>
<dbReference type="PANTHER" id="PTHR12232:SF15">
    <property type="entry name" value="SH3 DOMAIN-BINDING GLUTAMIC ACID-RICH PROTEIN HOMOLOG"/>
    <property type="match status" value="1"/>
</dbReference>
<evidence type="ECO:0000313" key="3">
    <source>
        <dbReference type="Proteomes" id="UP000887568"/>
    </source>
</evidence>
<proteinExistence type="inferred from homology"/>
<dbReference type="OMA" id="VYCGDFA"/>
<dbReference type="RefSeq" id="XP_038078708.1">
    <property type="nucleotide sequence ID" value="XM_038222780.1"/>
</dbReference>
<dbReference type="InterPro" id="IPR006993">
    <property type="entry name" value="Glut_rich_SH3-bd"/>
</dbReference>
<dbReference type="OrthoDB" id="9932926at2759"/>
<dbReference type="GO" id="GO:0005737">
    <property type="term" value="C:cytoplasm"/>
    <property type="evidence" value="ECO:0007669"/>
    <property type="project" value="TreeGrafter"/>
</dbReference>
<dbReference type="Proteomes" id="UP000887568">
    <property type="component" value="Unplaced"/>
</dbReference>